<dbReference type="Proteomes" id="UP000004688">
    <property type="component" value="Chromosome"/>
</dbReference>
<dbReference type="GO" id="GO:0003700">
    <property type="term" value="F:DNA-binding transcription factor activity"/>
    <property type="evidence" value="ECO:0007669"/>
    <property type="project" value="InterPro"/>
</dbReference>
<dbReference type="InterPro" id="IPR036390">
    <property type="entry name" value="WH_DNA-bd_sf"/>
</dbReference>
<dbReference type="Pfam" id="PF00392">
    <property type="entry name" value="GntR"/>
    <property type="match status" value="1"/>
</dbReference>
<keyword evidence="2" id="KW-0238">DNA-binding</keyword>
<proteinExistence type="predicted"/>
<keyword evidence="6" id="KW-1185">Reference proteome</keyword>
<dbReference type="Pfam" id="PF07729">
    <property type="entry name" value="FCD"/>
    <property type="match status" value="1"/>
</dbReference>
<dbReference type="SUPFAM" id="SSF48008">
    <property type="entry name" value="GntR ligand-binding domain-like"/>
    <property type="match status" value="1"/>
</dbReference>
<reference evidence="5 6" key="1">
    <citation type="journal article" date="2013" name="PLoS ONE">
        <title>Poles Apart: Arctic and Antarctic Octadecabacter strains Share High Genome Plasticity and a New Type of Xanthorhodopsin.</title>
        <authorList>
            <person name="Vollmers J."/>
            <person name="Voget S."/>
            <person name="Dietrich S."/>
            <person name="Gollnow K."/>
            <person name="Smits M."/>
            <person name="Meyer K."/>
            <person name="Brinkhoff T."/>
            <person name="Simon M."/>
            <person name="Daniel R."/>
        </authorList>
    </citation>
    <scope>NUCLEOTIDE SEQUENCE [LARGE SCALE GENOMIC DNA]</scope>
    <source>
        <strain evidence="5 6">238</strain>
    </source>
</reference>
<dbReference type="PANTHER" id="PTHR43537">
    <property type="entry name" value="TRANSCRIPTIONAL REGULATOR, GNTR FAMILY"/>
    <property type="match status" value="1"/>
</dbReference>
<evidence type="ECO:0000256" key="2">
    <source>
        <dbReference type="ARBA" id="ARBA00023125"/>
    </source>
</evidence>
<sequence length="236" mass="26513">MIAEQLGLSRTPVREALRLIEKEGLISCERGRQVVISNTSMADLDELYALRIKLDTTTVRMSVLHLTDEDITEMEDCLAIMGANDPSENYLEFDEAHRQFHMIAIQSAGARHIQYSTQLNEHAERYRRIYIGQTSSYDRSRFEHEAILAACRKRDAESVAWLLAEHYARIALIITAQVEPQFEPRLVRSAVAIALEGRPGSTCEHNVEMQAAEVDILRRPKGGSTSAVKTGKGSKS</sequence>
<dbReference type="HOGENOM" id="CLU_017584_5_4_5"/>
<dbReference type="EMBL" id="CP003742">
    <property type="protein sequence ID" value="AGI72491.1"/>
    <property type="molecule type" value="Genomic_DNA"/>
</dbReference>
<evidence type="ECO:0000256" key="1">
    <source>
        <dbReference type="ARBA" id="ARBA00023015"/>
    </source>
</evidence>
<evidence type="ECO:0000313" key="6">
    <source>
        <dbReference type="Proteomes" id="UP000004688"/>
    </source>
</evidence>
<dbReference type="PROSITE" id="PS50949">
    <property type="entry name" value="HTH_GNTR"/>
    <property type="match status" value="1"/>
</dbReference>
<dbReference type="InterPro" id="IPR011711">
    <property type="entry name" value="GntR_C"/>
</dbReference>
<dbReference type="PANTHER" id="PTHR43537:SF41">
    <property type="entry name" value="TRANSCRIPTIONAL REGULATORY PROTEIN"/>
    <property type="match status" value="1"/>
</dbReference>
<dbReference type="STRING" id="391616.OA238_c24330"/>
<dbReference type="InterPro" id="IPR008920">
    <property type="entry name" value="TF_FadR/GntR_C"/>
</dbReference>
<keyword evidence="3" id="KW-0804">Transcription</keyword>
<dbReference type="AlphaFoldDB" id="M9RQ19"/>
<dbReference type="InterPro" id="IPR000524">
    <property type="entry name" value="Tscrpt_reg_HTH_GntR"/>
</dbReference>
<feature type="domain" description="HTH gntR-type" evidence="4">
    <location>
        <begin position="1"/>
        <end position="39"/>
    </location>
</feature>
<dbReference type="KEGG" id="oar:OA238_c24330"/>
<evidence type="ECO:0000313" key="5">
    <source>
        <dbReference type="EMBL" id="AGI72491.1"/>
    </source>
</evidence>
<dbReference type="eggNOG" id="COG1802">
    <property type="taxonomic scope" value="Bacteria"/>
</dbReference>
<dbReference type="InterPro" id="IPR036388">
    <property type="entry name" value="WH-like_DNA-bd_sf"/>
</dbReference>
<dbReference type="SUPFAM" id="SSF46785">
    <property type="entry name" value="Winged helix' DNA-binding domain"/>
    <property type="match status" value="1"/>
</dbReference>
<evidence type="ECO:0000259" key="4">
    <source>
        <dbReference type="PROSITE" id="PS50949"/>
    </source>
</evidence>
<organism evidence="5 6">
    <name type="scientific">Octadecabacter arcticus 238</name>
    <dbReference type="NCBI Taxonomy" id="391616"/>
    <lineage>
        <taxon>Bacteria</taxon>
        <taxon>Pseudomonadati</taxon>
        <taxon>Pseudomonadota</taxon>
        <taxon>Alphaproteobacteria</taxon>
        <taxon>Rhodobacterales</taxon>
        <taxon>Roseobacteraceae</taxon>
        <taxon>Octadecabacter</taxon>
    </lineage>
</organism>
<dbReference type="Gene3D" id="1.10.10.10">
    <property type="entry name" value="Winged helix-like DNA-binding domain superfamily/Winged helix DNA-binding domain"/>
    <property type="match status" value="1"/>
</dbReference>
<name>M9RQ19_9RHOB</name>
<gene>
    <name evidence="5" type="ORF">OA238_c24330</name>
</gene>
<keyword evidence="1" id="KW-0805">Transcription regulation</keyword>
<evidence type="ECO:0000256" key="3">
    <source>
        <dbReference type="ARBA" id="ARBA00023163"/>
    </source>
</evidence>
<dbReference type="SMART" id="SM00895">
    <property type="entry name" value="FCD"/>
    <property type="match status" value="1"/>
</dbReference>
<accession>M9RQ19</accession>
<dbReference type="GO" id="GO:0003677">
    <property type="term" value="F:DNA binding"/>
    <property type="evidence" value="ECO:0007669"/>
    <property type="project" value="UniProtKB-KW"/>
</dbReference>
<dbReference type="Gene3D" id="1.20.120.530">
    <property type="entry name" value="GntR ligand-binding domain-like"/>
    <property type="match status" value="1"/>
</dbReference>
<protein>
    <submittedName>
        <fullName evidence="5">GntR family transcriptional regulator</fullName>
    </submittedName>
</protein>